<accession>A0A7S0G0V1</accession>
<evidence type="ECO:0000313" key="1">
    <source>
        <dbReference type="EMBL" id="CAD8392704.1"/>
    </source>
</evidence>
<dbReference type="EMBL" id="HBEK01004892">
    <property type="protein sequence ID" value="CAD8392704.1"/>
    <property type="molecule type" value="Transcribed_RNA"/>
</dbReference>
<dbReference type="AlphaFoldDB" id="A0A7S0G0V1"/>
<sequence length="203" mass="23787">MRGYRTLGRFQKTRRVIAPMPWTPSARRGMGCPTRGAFRGYQKQRFGKNATGITRVDSIRAHGHGSYESFAKSVLKPDINGLPVRKLPGRDYEREPGYLLVQPRIRLKQRDGEVQTVEDRGRSDFYSEKDAMDSLNFFMDALDEFPKQFPKRVSQKERRPTIMARPSRWQTVLRHMQSYSNARSLRWKFSAYRNAPKFNESDY</sequence>
<name>A0A7S0G0V1_9RHOD</name>
<protein>
    <submittedName>
        <fullName evidence="1">Uncharacterized protein</fullName>
    </submittedName>
</protein>
<reference evidence="1" key="1">
    <citation type="submission" date="2021-01" db="EMBL/GenBank/DDBJ databases">
        <authorList>
            <person name="Corre E."/>
            <person name="Pelletier E."/>
            <person name="Niang G."/>
            <person name="Scheremetjew M."/>
            <person name="Finn R."/>
            <person name="Kale V."/>
            <person name="Holt S."/>
            <person name="Cochrane G."/>
            <person name="Meng A."/>
            <person name="Brown T."/>
            <person name="Cohen L."/>
        </authorList>
    </citation>
    <scope>NUCLEOTIDE SEQUENCE</scope>
    <source>
        <strain evidence="1">UTEX LB 2760</strain>
    </source>
</reference>
<gene>
    <name evidence="1" type="ORF">RMAR0315_LOCUS2689</name>
</gene>
<organism evidence="1">
    <name type="scientific">Rhodosorus marinus</name>
    <dbReference type="NCBI Taxonomy" id="101924"/>
    <lineage>
        <taxon>Eukaryota</taxon>
        <taxon>Rhodophyta</taxon>
        <taxon>Stylonematophyceae</taxon>
        <taxon>Stylonematales</taxon>
        <taxon>Stylonemataceae</taxon>
        <taxon>Rhodosorus</taxon>
    </lineage>
</organism>
<proteinExistence type="predicted"/>